<dbReference type="GO" id="GO:0005654">
    <property type="term" value="C:nucleoplasm"/>
    <property type="evidence" value="ECO:0007669"/>
    <property type="project" value="TreeGrafter"/>
</dbReference>
<sequence>MEPRSGEKRKYDYRQGPYSKKPRYDNKPHHQKNGNGVSRQATHVVTLPDPLPQLPPISEELTKSTFTHKSQAPNDVSKSYDRLEWLGDAYIEVASTRLIFARYKNLPTGRSCDVREMLVKNETLSQYSLAYGFDKRININPSSKPTDGTSLIKLHGDIFEAYVGAIIQSDPIKGFEIAEDWLAALWEPLLKDVQGEAPNMVWKDELRRKIGSKGVKLNYVDERPAIIGRGIETYFIGVYLTGLGYDNQHLGSGQALNKKEAGMQAAAAALSNHPLIDELIVKKAKLDEERQAERDKEALNGDAQEINIQEA</sequence>
<dbReference type="GO" id="GO:0006364">
    <property type="term" value="P:rRNA processing"/>
    <property type="evidence" value="ECO:0007669"/>
    <property type="project" value="TreeGrafter"/>
</dbReference>
<keyword evidence="5" id="KW-1185">Reference proteome</keyword>
<feature type="compositionally biased region" description="Polar residues" evidence="2">
    <location>
        <begin position="33"/>
        <end position="42"/>
    </location>
</feature>
<dbReference type="Proteomes" id="UP000038010">
    <property type="component" value="Unassembled WGS sequence"/>
</dbReference>
<feature type="region of interest" description="Disordered" evidence="2">
    <location>
        <begin position="291"/>
        <end position="311"/>
    </location>
</feature>
<dbReference type="InterPro" id="IPR000999">
    <property type="entry name" value="RNase_III_dom"/>
</dbReference>
<dbReference type="GO" id="GO:0003723">
    <property type="term" value="F:RNA binding"/>
    <property type="evidence" value="ECO:0007669"/>
    <property type="project" value="UniProtKB-KW"/>
</dbReference>
<evidence type="ECO:0000313" key="4">
    <source>
        <dbReference type="EMBL" id="KPI40415.1"/>
    </source>
</evidence>
<dbReference type="OrthoDB" id="2392202at2759"/>
<dbReference type="GeneID" id="28739863"/>
<organism evidence="4 5">
    <name type="scientific">Cyphellophora attinorum</name>
    <dbReference type="NCBI Taxonomy" id="1664694"/>
    <lineage>
        <taxon>Eukaryota</taxon>
        <taxon>Fungi</taxon>
        <taxon>Dikarya</taxon>
        <taxon>Ascomycota</taxon>
        <taxon>Pezizomycotina</taxon>
        <taxon>Eurotiomycetes</taxon>
        <taxon>Chaetothyriomycetidae</taxon>
        <taxon>Chaetothyriales</taxon>
        <taxon>Cyphellophoraceae</taxon>
        <taxon>Cyphellophora</taxon>
    </lineage>
</organism>
<evidence type="ECO:0000256" key="2">
    <source>
        <dbReference type="SAM" id="MobiDB-lite"/>
    </source>
</evidence>
<keyword evidence="1" id="KW-0694">RNA-binding</keyword>
<accession>A0A0N1P1C0</accession>
<name>A0A0N1P1C0_9EURO</name>
<feature type="region of interest" description="Disordered" evidence="2">
    <location>
        <begin position="1"/>
        <end position="42"/>
    </location>
</feature>
<gene>
    <name evidence="4" type="ORF">AB675_7602</name>
</gene>
<dbReference type="EMBL" id="LFJN01000012">
    <property type="protein sequence ID" value="KPI40415.1"/>
    <property type="molecule type" value="Genomic_DNA"/>
</dbReference>
<dbReference type="Pfam" id="PF00636">
    <property type="entry name" value="Ribonuclease_3"/>
    <property type="match status" value="1"/>
</dbReference>
<dbReference type="AlphaFoldDB" id="A0A0N1P1C0"/>
<dbReference type="RefSeq" id="XP_018000378.1">
    <property type="nucleotide sequence ID" value="XM_018147983.1"/>
</dbReference>
<reference evidence="4 5" key="1">
    <citation type="submission" date="2015-06" db="EMBL/GenBank/DDBJ databases">
        <title>Draft genome of the ant-associated black yeast Phialophora attae CBS 131958.</title>
        <authorList>
            <person name="Moreno L.F."/>
            <person name="Stielow B.J."/>
            <person name="de Hoog S."/>
            <person name="Vicente V.A."/>
            <person name="Weiss V.A."/>
            <person name="de Vries M."/>
            <person name="Cruz L.M."/>
            <person name="Souza E.M."/>
        </authorList>
    </citation>
    <scope>NUCLEOTIDE SEQUENCE [LARGE SCALE GENOMIC DNA]</scope>
    <source>
        <strain evidence="4 5">CBS 131958</strain>
    </source>
</reference>
<dbReference type="PANTHER" id="PTHR11207">
    <property type="entry name" value="RIBONUCLEASE III"/>
    <property type="match status" value="1"/>
</dbReference>
<dbReference type="PROSITE" id="PS50142">
    <property type="entry name" value="RNASE_3_2"/>
    <property type="match status" value="1"/>
</dbReference>
<evidence type="ECO:0000313" key="5">
    <source>
        <dbReference type="Proteomes" id="UP000038010"/>
    </source>
</evidence>
<dbReference type="CDD" id="cd00593">
    <property type="entry name" value="RIBOc"/>
    <property type="match status" value="1"/>
</dbReference>
<protein>
    <submittedName>
        <fullName evidence="4">Double-strand-specific pac1 ribonuclease</fullName>
    </submittedName>
</protein>
<dbReference type="GO" id="GO:0006369">
    <property type="term" value="P:termination of RNA polymerase II transcription"/>
    <property type="evidence" value="ECO:0007669"/>
    <property type="project" value="TreeGrafter"/>
</dbReference>
<dbReference type="GO" id="GO:0034475">
    <property type="term" value="P:U4 snRNA 3'-end processing"/>
    <property type="evidence" value="ECO:0007669"/>
    <property type="project" value="TreeGrafter"/>
</dbReference>
<dbReference type="PROSITE" id="PS00517">
    <property type="entry name" value="RNASE_3_1"/>
    <property type="match status" value="1"/>
</dbReference>
<dbReference type="Gene3D" id="1.10.1520.10">
    <property type="entry name" value="Ribonuclease III domain"/>
    <property type="match status" value="1"/>
</dbReference>
<feature type="domain" description="RNase III" evidence="3">
    <location>
        <begin position="60"/>
        <end position="171"/>
    </location>
</feature>
<proteinExistence type="predicted"/>
<dbReference type="SUPFAM" id="SSF69065">
    <property type="entry name" value="RNase III domain-like"/>
    <property type="match status" value="1"/>
</dbReference>
<evidence type="ECO:0000259" key="3">
    <source>
        <dbReference type="PROSITE" id="PS50142"/>
    </source>
</evidence>
<dbReference type="SMART" id="SM00535">
    <property type="entry name" value="RIBOc"/>
    <property type="match status" value="1"/>
</dbReference>
<dbReference type="Gene3D" id="3.30.160.20">
    <property type="match status" value="1"/>
</dbReference>
<dbReference type="GO" id="GO:0004525">
    <property type="term" value="F:ribonuclease III activity"/>
    <property type="evidence" value="ECO:0007669"/>
    <property type="project" value="InterPro"/>
</dbReference>
<evidence type="ECO:0000256" key="1">
    <source>
        <dbReference type="ARBA" id="ARBA00022884"/>
    </source>
</evidence>
<dbReference type="InterPro" id="IPR036389">
    <property type="entry name" value="RNase_III_sf"/>
</dbReference>
<dbReference type="VEuPathDB" id="FungiDB:AB675_7602"/>
<dbReference type="PANTHER" id="PTHR11207:SF0">
    <property type="entry name" value="RIBONUCLEASE 3"/>
    <property type="match status" value="1"/>
</dbReference>
<feature type="compositionally biased region" description="Basic and acidic residues" evidence="2">
    <location>
        <begin position="1"/>
        <end position="13"/>
    </location>
</feature>
<dbReference type="STRING" id="1664694.A0A0N1P1C0"/>
<dbReference type="SUPFAM" id="SSF54768">
    <property type="entry name" value="dsRNA-binding domain-like"/>
    <property type="match status" value="1"/>
</dbReference>
<comment type="caution">
    <text evidence="4">The sequence shown here is derived from an EMBL/GenBank/DDBJ whole genome shotgun (WGS) entry which is preliminary data.</text>
</comment>